<dbReference type="AlphaFoldDB" id="A0AA48L2F8"/>
<sequence>MARNTLGRMPANSLPLPYAHVQQPAPRREPRQPSRTSKVNTKLKVLPTQPDTIPEEDDEDNSANDEVDEEQNGVKFFTPLYQIPAGSARRDALNLTRSEKAKLPRVTAYCTAASYDLEGLQTYLSNRPLAYRTHPRLFEAECLYTQYLPPASPNSVVPIHRSPVIKPLQPLTTVPEGDLLNLGEDQWRYTPPRPKRQTGFAKRPGGNTRRDRERALDRDRDDVENDSDCDDWEEEDWVPDVFLFEYGTVVIWGMTEKEEKQFLRSLKKYEVERLSAEDIEMEDLNFYYADYSRIFNDVITLRKGSSYMTKLALSHALSQSVKISLFEELISATIEQTKDIPQKLSETGKIGLPRSEIMKQIGSLFILRININLVASVLDSPEFFWTFPDLEPLYNACRQYLEIPQRIDLLNARVDVLHDMLNLLKESVNSSHGEHLEAVVILLIALEIVLGVITIYVDVSVS</sequence>
<feature type="compositionally biased region" description="Basic and acidic residues" evidence="2">
    <location>
        <begin position="208"/>
        <end position="221"/>
    </location>
</feature>
<name>A0AA48L2F8_9TREE</name>
<dbReference type="EMBL" id="AP028213">
    <property type="protein sequence ID" value="BEI88733.1"/>
    <property type="molecule type" value="Genomic_DNA"/>
</dbReference>
<keyword evidence="3" id="KW-1133">Transmembrane helix</keyword>
<dbReference type="GO" id="GO:0005739">
    <property type="term" value="C:mitochondrion"/>
    <property type="evidence" value="ECO:0007669"/>
    <property type="project" value="UniProtKB-ARBA"/>
</dbReference>
<feature type="transmembrane region" description="Helical" evidence="3">
    <location>
        <begin position="438"/>
        <end position="457"/>
    </location>
</feature>
<dbReference type="Pfam" id="PF02582">
    <property type="entry name" value="DUF155"/>
    <property type="match status" value="1"/>
</dbReference>
<protein>
    <recommendedName>
        <fullName evidence="4">DUF155 domain-containing protein</fullName>
    </recommendedName>
</protein>
<evidence type="ECO:0000256" key="3">
    <source>
        <dbReference type="SAM" id="Phobius"/>
    </source>
</evidence>
<dbReference type="Proteomes" id="UP001233271">
    <property type="component" value="Chromosome 2"/>
</dbReference>
<keyword evidence="3" id="KW-0472">Membrane</keyword>
<dbReference type="PANTHER" id="PTHR16255:SF15">
    <property type="entry name" value="SPORULATION PROTEIN RMD1"/>
    <property type="match status" value="1"/>
</dbReference>
<dbReference type="InterPro" id="IPR003734">
    <property type="entry name" value="DUF155"/>
</dbReference>
<evidence type="ECO:0000256" key="2">
    <source>
        <dbReference type="SAM" id="MobiDB-lite"/>
    </source>
</evidence>
<keyword evidence="3" id="KW-0812">Transmembrane</keyword>
<comment type="similarity">
    <text evidence="1">Belongs to the RMD1/sif2 family.</text>
</comment>
<organism evidence="5 6">
    <name type="scientific">Cutaneotrichosporon cavernicola</name>
    <dbReference type="NCBI Taxonomy" id="279322"/>
    <lineage>
        <taxon>Eukaryota</taxon>
        <taxon>Fungi</taxon>
        <taxon>Dikarya</taxon>
        <taxon>Basidiomycota</taxon>
        <taxon>Agaricomycotina</taxon>
        <taxon>Tremellomycetes</taxon>
        <taxon>Trichosporonales</taxon>
        <taxon>Trichosporonaceae</taxon>
        <taxon>Cutaneotrichosporon</taxon>
    </lineage>
</organism>
<dbReference type="PANTHER" id="PTHR16255">
    <property type="entry name" value="REQUIRED FOR MEIOTIC NUCLEAR DIVISION PROTEIN 1 HOMOLOG"/>
    <property type="match status" value="1"/>
</dbReference>
<feature type="region of interest" description="Disordered" evidence="2">
    <location>
        <begin position="1"/>
        <end position="73"/>
    </location>
</feature>
<evidence type="ECO:0000256" key="1">
    <source>
        <dbReference type="ARBA" id="ARBA00008306"/>
    </source>
</evidence>
<dbReference type="InterPro" id="IPR051624">
    <property type="entry name" value="RMD1/Sad1-interacting"/>
</dbReference>
<evidence type="ECO:0000259" key="4">
    <source>
        <dbReference type="Pfam" id="PF02582"/>
    </source>
</evidence>
<feature type="compositionally biased region" description="Acidic residues" evidence="2">
    <location>
        <begin position="53"/>
        <end position="71"/>
    </location>
</feature>
<proteinExistence type="inferred from homology"/>
<accession>A0AA48L2F8</accession>
<dbReference type="KEGG" id="ccac:CcaHIS019_0200950"/>
<reference evidence="5" key="1">
    <citation type="journal article" date="2023" name="BMC Genomics">
        <title>Chromosome-level genome assemblies of Cutaneotrichosporon spp. (Trichosporonales, Basidiomycota) reveal imbalanced evolution between nucleotide sequences and chromosome synteny.</title>
        <authorList>
            <person name="Kobayashi Y."/>
            <person name="Kayamori A."/>
            <person name="Aoki K."/>
            <person name="Shiwa Y."/>
            <person name="Matsutani M."/>
            <person name="Fujita N."/>
            <person name="Sugita T."/>
            <person name="Iwasaki W."/>
            <person name="Tanaka N."/>
            <person name="Takashima M."/>
        </authorList>
    </citation>
    <scope>NUCLEOTIDE SEQUENCE</scope>
    <source>
        <strain evidence="5">HIS019</strain>
    </source>
</reference>
<evidence type="ECO:0000313" key="5">
    <source>
        <dbReference type="EMBL" id="BEI88733.1"/>
    </source>
</evidence>
<dbReference type="RefSeq" id="XP_060453999.1">
    <property type="nucleotide sequence ID" value="XM_060597069.1"/>
</dbReference>
<keyword evidence="6" id="KW-1185">Reference proteome</keyword>
<dbReference type="GeneID" id="85492604"/>
<feature type="domain" description="DUF155" evidence="4">
    <location>
        <begin position="241"/>
        <end position="411"/>
    </location>
</feature>
<feature type="region of interest" description="Disordered" evidence="2">
    <location>
        <begin position="182"/>
        <end position="230"/>
    </location>
</feature>
<gene>
    <name evidence="5" type="primary">RMD1</name>
    <name evidence="5" type="ORF">CcaverHIS019_0200950</name>
</gene>
<evidence type="ECO:0000313" key="6">
    <source>
        <dbReference type="Proteomes" id="UP001233271"/>
    </source>
</evidence>